<dbReference type="AlphaFoldDB" id="A0AAN7AI94"/>
<name>A0AAN7AI94_9PEZI</name>
<proteinExistence type="predicted"/>
<sequence length="161" mass="18504">MGATPAFSPAAPKPFPQPTPWPILRSCKRIAHDVSTLPSGHWSSLTLFDYANPESYSWWMREWHRFPLTTPPQIRHVRIRKVRNDLHKYISVPRGMELDTLTLITSTDYHNHPAHHAIFELQSHYAMVGNMLGVINMGWRELRVVTCTSELLGWAPPNRGT</sequence>
<dbReference type="EMBL" id="MU864390">
    <property type="protein sequence ID" value="KAK4188243.1"/>
    <property type="molecule type" value="Genomic_DNA"/>
</dbReference>
<evidence type="ECO:0000313" key="1">
    <source>
        <dbReference type="EMBL" id="KAK4188243.1"/>
    </source>
</evidence>
<dbReference type="Proteomes" id="UP001302126">
    <property type="component" value="Unassembled WGS sequence"/>
</dbReference>
<evidence type="ECO:0000313" key="2">
    <source>
        <dbReference type="Proteomes" id="UP001302126"/>
    </source>
</evidence>
<keyword evidence="2" id="KW-1185">Reference proteome</keyword>
<protein>
    <submittedName>
        <fullName evidence="1">Uncharacterized protein</fullName>
    </submittedName>
</protein>
<accession>A0AAN7AI94</accession>
<reference evidence="1" key="1">
    <citation type="journal article" date="2023" name="Mol. Phylogenet. Evol.">
        <title>Genome-scale phylogeny and comparative genomics of the fungal order Sordariales.</title>
        <authorList>
            <person name="Hensen N."/>
            <person name="Bonometti L."/>
            <person name="Westerberg I."/>
            <person name="Brannstrom I.O."/>
            <person name="Guillou S."/>
            <person name="Cros-Aarteil S."/>
            <person name="Calhoun S."/>
            <person name="Haridas S."/>
            <person name="Kuo A."/>
            <person name="Mondo S."/>
            <person name="Pangilinan J."/>
            <person name="Riley R."/>
            <person name="LaButti K."/>
            <person name="Andreopoulos B."/>
            <person name="Lipzen A."/>
            <person name="Chen C."/>
            <person name="Yan M."/>
            <person name="Daum C."/>
            <person name="Ng V."/>
            <person name="Clum A."/>
            <person name="Steindorff A."/>
            <person name="Ohm R.A."/>
            <person name="Martin F."/>
            <person name="Silar P."/>
            <person name="Natvig D.O."/>
            <person name="Lalanne C."/>
            <person name="Gautier V."/>
            <person name="Ament-Velasquez S.L."/>
            <person name="Kruys A."/>
            <person name="Hutchinson M.I."/>
            <person name="Powell A.J."/>
            <person name="Barry K."/>
            <person name="Miller A.N."/>
            <person name="Grigoriev I.V."/>
            <person name="Debuchy R."/>
            <person name="Gladieux P."/>
            <person name="Hiltunen Thoren M."/>
            <person name="Johannesson H."/>
        </authorList>
    </citation>
    <scope>NUCLEOTIDE SEQUENCE</scope>
    <source>
        <strain evidence="1">PSN309</strain>
    </source>
</reference>
<gene>
    <name evidence="1" type="ORF">QBC35DRAFT_473700</name>
</gene>
<organism evidence="1 2">
    <name type="scientific">Podospora australis</name>
    <dbReference type="NCBI Taxonomy" id="1536484"/>
    <lineage>
        <taxon>Eukaryota</taxon>
        <taxon>Fungi</taxon>
        <taxon>Dikarya</taxon>
        <taxon>Ascomycota</taxon>
        <taxon>Pezizomycotina</taxon>
        <taxon>Sordariomycetes</taxon>
        <taxon>Sordariomycetidae</taxon>
        <taxon>Sordariales</taxon>
        <taxon>Podosporaceae</taxon>
        <taxon>Podospora</taxon>
    </lineage>
</organism>
<comment type="caution">
    <text evidence="1">The sequence shown here is derived from an EMBL/GenBank/DDBJ whole genome shotgun (WGS) entry which is preliminary data.</text>
</comment>
<reference evidence="1" key="2">
    <citation type="submission" date="2023-05" db="EMBL/GenBank/DDBJ databases">
        <authorList>
            <consortium name="Lawrence Berkeley National Laboratory"/>
            <person name="Steindorff A."/>
            <person name="Hensen N."/>
            <person name="Bonometti L."/>
            <person name="Westerberg I."/>
            <person name="Brannstrom I.O."/>
            <person name="Guillou S."/>
            <person name="Cros-Aarteil S."/>
            <person name="Calhoun S."/>
            <person name="Haridas S."/>
            <person name="Kuo A."/>
            <person name="Mondo S."/>
            <person name="Pangilinan J."/>
            <person name="Riley R."/>
            <person name="Labutti K."/>
            <person name="Andreopoulos B."/>
            <person name="Lipzen A."/>
            <person name="Chen C."/>
            <person name="Yanf M."/>
            <person name="Daum C."/>
            <person name="Ng V."/>
            <person name="Clum A."/>
            <person name="Ohm R."/>
            <person name="Martin F."/>
            <person name="Silar P."/>
            <person name="Natvig D."/>
            <person name="Lalanne C."/>
            <person name="Gautier V."/>
            <person name="Ament-Velasquez S.L."/>
            <person name="Kruys A."/>
            <person name="Hutchinson M.I."/>
            <person name="Powell A.J."/>
            <person name="Barry K."/>
            <person name="Miller A.N."/>
            <person name="Grigoriev I.V."/>
            <person name="Debuchy R."/>
            <person name="Gladieux P."/>
            <person name="Thoren M.H."/>
            <person name="Johannesson H."/>
        </authorList>
    </citation>
    <scope>NUCLEOTIDE SEQUENCE</scope>
    <source>
        <strain evidence="1">PSN309</strain>
    </source>
</reference>